<dbReference type="InterPro" id="IPR036390">
    <property type="entry name" value="WH_DNA-bd_sf"/>
</dbReference>
<dbReference type="Proteomes" id="UP001490365">
    <property type="component" value="Unassembled WGS sequence"/>
</dbReference>
<dbReference type="EMBL" id="JBEOZM010000043">
    <property type="protein sequence ID" value="MER6274164.1"/>
    <property type="molecule type" value="Genomic_DNA"/>
</dbReference>
<gene>
    <name evidence="6" type="ORF">ABT211_44025</name>
</gene>
<dbReference type="RefSeq" id="WP_351962393.1">
    <property type="nucleotide sequence ID" value="NZ_JBEOZM010000043.1"/>
</dbReference>
<sequence length="269" mass="27793">MAGASTALRGLQVLEALSGMRQPVPLRAVADRVGLSQSQTFRVLQELERAGYLDHLGRSGYRLAGRSVALATLIGPRPALLRAVQPVVSRLAHLTGEAVVLHLRTGDTRVLVLGVPAPSGPILDPAGVIGERSPLAVGSSGRIILAHLPEPELATMDLGGITGAQLAAIRERGYETSRGENHPGINGVSAPLLARRTATASTAADQQAAEPDGPTALGAITVAGPSIRLVEDDFPRVVAPLLAACRDLSLRLAAILGPNPGHTVQALDL</sequence>
<dbReference type="InterPro" id="IPR014757">
    <property type="entry name" value="Tscrpt_reg_IclR_C"/>
</dbReference>
<dbReference type="PROSITE" id="PS51078">
    <property type="entry name" value="ICLR_ED"/>
    <property type="match status" value="1"/>
</dbReference>
<organism evidence="6 7">
    <name type="scientific">Streptomyces sp. 900105755</name>
    <dbReference type="NCBI Taxonomy" id="3154389"/>
    <lineage>
        <taxon>Bacteria</taxon>
        <taxon>Bacillati</taxon>
        <taxon>Actinomycetota</taxon>
        <taxon>Actinomycetes</taxon>
        <taxon>Kitasatosporales</taxon>
        <taxon>Streptomycetaceae</taxon>
        <taxon>Streptomyces</taxon>
    </lineage>
</organism>
<evidence type="ECO:0000313" key="6">
    <source>
        <dbReference type="EMBL" id="MER6274164.1"/>
    </source>
</evidence>
<protein>
    <submittedName>
        <fullName evidence="6">Helix-turn-helix domain-containing protein</fullName>
    </submittedName>
</protein>
<evidence type="ECO:0000256" key="1">
    <source>
        <dbReference type="ARBA" id="ARBA00023015"/>
    </source>
</evidence>
<dbReference type="SUPFAM" id="SSF46785">
    <property type="entry name" value="Winged helix' DNA-binding domain"/>
    <property type="match status" value="1"/>
</dbReference>
<dbReference type="InterPro" id="IPR050707">
    <property type="entry name" value="HTH_MetabolicPath_Reg"/>
</dbReference>
<dbReference type="Gene3D" id="1.10.10.10">
    <property type="entry name" value="Winged helix-like DNA-binding domain superfamily/Winged helix DNA-binding domain"/>
    <property type="match status" value="1"/>
</dbReference>
<dbReference type="Pfam" id="PF01614">
    <property type="entry name" value="IclR_C"/>
    <property type="match status" value="1"/>
</dbReference>
<dbReference type="InterPro" id="IPR036388">
    <property type="entry name" value="WH-like_DNA-bd_sf"/>
</dbReference>
<evidence type="ECO:0000259" key="5">
    <source>
        <dbReference type="PROSITE" id="PS51078"/>
    </source>
</evidence>
<comment type="caution">
    <text evidence="6">The sequence shown here is derived from an EMBL/GenBank/DDBJ whole genome shotgun (WGS) entry which is preliminary data.</text>
</comment>
<dbReference type="InterPro" id="IPR029016">
    <property type="entry name" value="GAF-like_dom_sf"/>
</dbReference>
<accession>A0ABV1TVT9</accession>
<dbReference type="InterPro" id="IPR005471">
    <property type="entry name" value="Tscrpt_reg_IclR_N"/>
</dbReference>
<dbReference type="PANTHER" id="PTHR30136">
    <property type="entry name" value="HELIX-TURN-HELIX TRANSCRIPTIONAL REGULATOR, ICLR FAMILY"/>
    <property type="match status" value="1"/>
</dbReference>
<evidence type="ECO:0000313" key="7">
    <source>
        <dbReference type="Proteomes" id="UP001490365"/>
    </source>
</evidence>
<dbReference type="SUPFAM" id="SSF55781">
    <property type="entry name" value="GAF domain-like"/>
    <property type="match status" value="1"/>
</dbReference>
<keyword evidence="2" id="KW-0238">DNA-binding</keyword>
<evidence type="ECO:0000256" key="3">
    <source>
        <dbReference type="ARBA" id="ARBA00023163"/>
    </source>
</evidence>
<reference evidence="6 7" key="1">
    <citation type="submission" date="2024-06" db="EMBL/GenBank/DDBJ databases">
        <title>The Natural Products Discovery Center: Release of the First 8490 Sequenced Strains for Exploring Actinobacteria Biosynthetic Diversity.</title>
        <authorList>
            <person name="Kalkreuter E."/>
            <person name="Kautsar S.A."/>
            <person name="Yang D."/>
            <person name="Bader C.D."/>
            <person name="Teijaro C.N."/>
            <person name="Fluegel L."/>
            <person name="Davis C.M."/>
            <person name="Simpson J.R."/>
            <person name="Lauterbach L."/>
            <person name="Steele A.D."/>
            <person name="Gui C."/>
            <person name="Meng S."/>
            <person name="Li G."/>
            <person name="Viehrig K."/>
            <person name="Ye F."/>
            <person name="Su P."/>
            <person name="Kiefer A.F."/>
            <person name="Nichols A."/>
            <person name="Cepeda A.J."/>
            <person name="Yan W."/>
            <person name="Fan B."/>
            <person name="Jiang Y."/>
            <person name="Adhikari A."/>
            <person name="Zheng C.-J."/>
            <person name="Schuster L."/>
            <person name="Cowan T.M."/>
            <person name="Smanski M.J."/>
            <person name="Chevrette M.G."/>
            <person name="De Carvalho L.P.S."/>
            <person name="Shen B."/>
        </authorList>
    </citation>
    <scope>NUCLEOTIDE SEQUENCE [LARGE SCALE GENOMIC DNA]</scope>
    <source>
        <strain evidence="6 7">NPDC001694</strain>
    </source>
</reference>
<feature type="domain" description="IclR-ED" evidence="5">
    <location>
        <begin position="66"/>
        <end position="254"/>
    </location>
</feature>
<feature type="domain" description="HTH iclR-type" evidence="4">
    <location>
        <begin position="4"/>
        <end position="66"/>
    </location>
</feature>
<evidence type="ECO:0000259" key="4">
    <source>
        <dbReference type="PROSITE" id="PS51077"/>
    </source>
</evidence>
<name>A0ABV1TVT9_9ACTN</name>
<dbReference type="Gene3D" id="3.30.450.40">
    <property type="match status" value="1"/>
</dbReference>
<keyword evidence="1" id="KW-0805">Transcription regulation</keyword>
<keyword evidence="3" id="KW-0804">Transcription</keyword>
<dbReference type="Pfam" id="PF09339">
    <property type="entry name" value="HTH_IclR"/>
    <property type="match status" value="1"/>
</dbReference>
<proteinExistence type="predicted"/>
<evidence type="ECO:0000256" key="2">
    <source>
        <dbReference type="ARBA" id="ARBA00023125"/>
    </source>
</evidence>
<dbReference type="PANTHER" id="PTHR30136:SF39">
    <property type="entry name" value="TRANSCRIPTIONAL REGULATORY PROTEIN"/>
    <property type="match status" value="1"/>
</dbReference>
<keyword evidence="7" id="KW-1185">Reference proteome</keyword>
<dbReference type="SMART" id="SM00346">
    <property type="entry name" value="HTH_ICLR"/>
    <property type="match status" value="1"/>
</dbReference>
<dbReference type="PROSITE" id="PS51077">
    <property type="entry name" value="HTH_ICLR"/>
    <property type="match status" value="1"/>
</dbReference>